<feature type="transmembrane region" description="Helical" evidence="5">
    <location>
        <begin position="338"/>
        <end position="358"/>
    </location>
</feature>
<feature type="transmembrane region" description="Helical" evidence="5">
    <location>
        <begin position="78"/>
        <end position="100"/>
    </location>
</feature>
<dbReference type="Gene3D" id="1.20.1720.10">
    <property type="entry name" value="Multidrug resistance protein D"/>
    <property type="match status" value="2"/>
</dbReference>
<keyword evidence="4 5" id="KW-0472">Membrane</keyword>
<dbReference type="CDD" id="cd17321">
    <property type="entry name" value="MFS_MMR_MDR_like"/>
    <property type="match status" value="1"/>
</dbReference>
<organism evidence="7 8">
    <name type="scientific">Chitinophaga polysaccharea</name>
    <dbReference type="NCBI Taxonomy" id="1293035"/>
    <lineage>
        <taxon>Bacteria</taxon>
        <taxon>Pseudomonadati</taxon>
        <taxon>Bacteroidota</taxon>
        <taxon>Chitinophagia</taxon>
        <taxon>Chitinophagales</taxon>
        <taxon>Chitinophagaceae</taxon>
        <taxon>Chitinophaga</taxon>
    </lineage>
</organism>
<protein>
    <submittedName>
        <fullName evidence="7">EmrB/QacA subfamily drug resistance transporter</fullName>
    </submittedName>
</protein>
<feature type="transmembrane region" description="Helical" evidence="5">
    <location>
        <begin position="12"/>
        <end position="34"/>
    </location>
</feature>
<dbReference type="InterPro" id="IPR011701">
    <property type="entry name" value="MFS"/>
</dbReference>
<reference evidence="7 8" key="1">
    <citation type="submission" date="2019-06" db="EMBL/GenBank/DDBJ databases">
        <title>Sorghum-associated microbial communities from plants grown in Nebraska, USA.</title>
        <authorList>
            <person name="Schachtman D."/>
        </authorList>
    </citation>
    <scope>NUCLEOTIDE SEQUENCE [LARGE SCALE GENOMIC DNA]</scope>
    <source>
        <strain evidence="7 8">1209</strain>
    </source>
</reference>
<evidence type="ECO:0000256" key="3">
    <source>
        <dbReference type="ARBA" id="ARBA00022989"/>
    </source>
</evidence>
<feature type="transmembrane region" description="Helical" evidence="5">
    <location>
        <begin position="275"/>
        <end position="298"/>
    </location>
</feature>
<dbReference type="SUPFAM" id="SSF103473">
    <property type="entry name" value="MFS general substrate transporter"/>
    <property type="match status" value="1"/>
</dbReference>
<dbReference type="PANTHER" id="PTHR42718">
    <property type="entry name" value="MAJOR FACILITATOR SUPERFAMILY MULTIDRUG TRANSPORTER MFSC"/>
    <property type="match status" value="1"/>
</dbReference>
<gene>
    <name evidence="7" type="ORF">FHW36_112109</name>
</gene>
<keyword evidence="3 5" id="KW-1133">Transmembrane helix</keyword>
<dbReference type="EMBL" id="VIWO01000012">
    <property type="protein sequence ID" value="TWF33668.1"/>
    <property type="molecule type" value="Genomic_DNA"/>
</dbReference>
<dbReference type="OrthoDB" id="783189at2"/>
<name>A0A561P6C7_9BACT</name>
<dbReference type="PROSITE" id="PS50850">
    <property type="entry name" value="MFS"/>
    <property type="match status" value="1"/>
</dbReference>
<feature type="transmembrane region" description="Helical" evidence="5">
    <location>
        <begin position="439"/>
        <end position="460"/>
    </location>
</feature>
<proteinExistence type="predicted"/>
<feature type="transmembrane region" description="Helical" evidence="5">
    <location>
        <begin position="171"/>
        <end position="190"/>
    </location>
</feature>
<dbReference type="RefSeq" id="WP_145674308.1">
    <property type="nucleotide sequence ID" value="NZ_VIWO01000012.1"/>
</dbReference>
<dbReference type="Pfam" id="PF07690">
    <property type="entry name" value="MFS_1"/>
    <property type="match status" value="1"/>
</dbReference>
<feature type="transmembrane region" description="Helical" evidence="5">
    <location>
        <begin position="310"/>
        <end position="331"/>
    </location>
</feature>
<evidence type="ECO:0000256" key="4">
    <source>
        <dbReference type="ARBA" id="ARBA00023136"/>
    </source>
</evidence>
<comment type="caution">
    <text evidence="7">The sequence shown here is derived from an EMBL/GenBank/DDBJ whole genome shotgun (WGS) entry which is preliminary data.</text>
</comment>
<evidence type="ECO:0000313" key="8">
    <source>
        <dbReference type="Proteomes" id="UP000320811"/>
    </source>
</evidence>
<dbReference type="GO" id="GO:0022857">
    <property type="term" value="F:transmembrane transporter activity"/>
    <property type="evidence" value="ECO:0007669"/>
    <property type="project" value="InterPro"/>
</dbReference>
<dbReference type="InterPro" id="IPR036259">
    <property type="entry name" value="MFS_trans_sf"/>
</dbReference>
<comment type="subcellular location">
    <subcellularLocation>
        <location evidence="1">Membrane</location>
        <topology evidence="1">Multi-pass membrane protein</topology>
    </subcellularLocation>
</comment>
<evidence type="ECO:0000256" key="1">
    <source>
        <dbReference type="ARBA" id="ARBA00004141"/>
    </source>
</evidence>
<evidence type="ECO:0000259" key="6">
    <source>
        <dbReference type="PROSITE" id="PS50850"/>
    </source>
</evidence>
<feature type="domain" description="Major facilitator superfamily (MFS) profile" evidence="6">
    <location>
        <begin position="12"/>
        <end position="466"/>
    </location>
</feature>
<feature type="transmembrane region" description="Helical" evidence="5">
    <location>
        <begin position="46"/>
        <end position="66"/>
    </location>
</feature>
<feature type="transmembrane region" description="Helical" evidence="5">
    <location>
        <begin position="364"/>
        <end position="389"/>
    </location>
</feature>
<feature type="transmembrane region" description="Helical" evidence="5">
    <location>
        <begin position="140"/>
        <end position="159"/>
    </location>
</feature>
<sequence>MKNNPTSNKWFALTIVLTAPLLYVIDIFIINMAIPGIQQGVHATNGEMQLVIAGYLLGSASLLIIGGRAGDYLGKKKVFLWGMILFTLTSCCCGLSQTAMQLNSMRFFQGVSSALMVPQSIAYIQVLFTDSKERAKAIGWYGATLSIAAIIGQILGGWLVDTHLIVAGWRLIFFINLPVGIAATWAIARFLPETNRVTTGTFDYTGAGILTTGLICLIYPLTKGRELGWPAWSIWLMLLSLFTFTYLWIDQKKKKQHLKIPLLDISLFTMKEFNLGLLAVLFHFMMHTAYLLMIAVYLQDGLHLSALECGMYFLLHAVLFMITSMLAGKLIPRYGKRVLLAGIMIILFSFLLQVKIYHPQMQRWWPIALIGVYGLGNGMVLPSLLTIVLRSIPVKFAGTASGVFSTFQQTASALGISIIGGVFYHMIDIQPHPDYLIAFKSGMAADIACLIMVAIILWLLPVPVNDDSPETIALE</sequence>
<evidence type="ECO:0000313" key="7">
    <source>
        <dbReference type="EMBL" id="TWF33668.1"/>
    </source>
</evidence>
<evidence type="ECO:0000256" key="5">
    <source>
        <dbReference type="SAM" id="Phobius"/>
    </source>
</evidence>
<feature type="transmembrane region" description="Helical" evidence="5">
    <location>
        <begin position="227"/>
        <end position="249"/>
    </location>
</feature>
<keyword evidence="2 5" id="KW-0812">Transmembrane</keyword>
<keyword evidence="8" id="KW-1185">Reference proteome</keyword>
<dbReference type="GO" id="GO:0016020">
    <property type="term" value="C:membrane"/>
    <property type="evidence" value="ECO:0007669"/>
    <property type="project" value="UniProtKB-SubCell"/>
</dbReference>
<dbReference type="PANTHER" id="PTHR42718:SF39">
    <property type="entry name" value="ACTINORHODIN TRANSPORTER-RELATED"/>
    <property type="match status" value="1"/>
</dbReference>
<feature type="transmembrane region" description="Helical" evidence="5">
    <location>
        <begin position="410"/>
        <end position="427"/>
    </location>
</feature>
<dbReference type="Proteomes" id="UP000320811">
    <property type="component" value="Unassembled WGS sequence"/>
</dbReference>
<dbReference type="AlphaFoldDB" id="A0A561P6C7"/>
<dbReference type="InterPro" id="IPR020846">
    <property type="entry name" value="MFS_dom"/>
</dbReference>
<feature type="transmembrane region" description="Helical" evidence="5">
    <location>
        <begin position="106"/>
        <end position="128"/>
    </location>
</feature>
<evidence type="ECO:0000256" key="2">
    <source>
        <dbReference type="ARBA" id="ARBA00022692"/>
    </source>
</evidence>
<accession>A0A561P6C7</accession>
<feature type="transmembrane region" description="Helical" evidence="5">
    <location>
        <begin position="202"/>
        <end position="221"/>
    </location>
</feature>